<keyword evidence="1" id="KW-0489">Methyltransferase</keyword>
<dbReference type="Pfam" id="PF10294">
    <property type="entry name" value="Methyltransf_16"/>
    <property type="match status" value="1"/>
</dbReference>
<dbReference type="PANTHER" id="PTHR14614">
    <property type="entry name" value="HEPATOCELLULAR CARCINOMA-ASSOCIATED ANTIGEN"/>
    <property type="match status" value="1"/>
</dbReference>
<dbReference type="InterPro" id="IPR029063">
    <property type="entry name" value="SAM-dependent_MTases_sf"/>
</dbReference>
<dbReference type="EMBL" id="OC856117">
    <property type="protein sequence ID" value="CAD7623235.1"/>
    <property type="molecule type" value="Genomic_DNA"/>
</dbReference>
<dbReference type="GO" id="GO:0005634">
    <property type="term" value="C:nucleus"/>
    <property type="evidence" value="ECO:0007669"/>
    <property type="project" value="TreeGrafter"/>
</dbReference>
<proteinExistence type="inferred from homology"/>
<organism evidence="5">
    <name type="scientific">Medioppia subpectinata</name>
    <dbReference type="NCBI Taxonomy" id="1979941"/>
    <lineage>
        <taxon>Eukaryota</taxon>
        <taxon>Metazoa</taxon>
        <taxon>Ecdysozoa</taxon>
        <taxon>Arthropoda</taxon>
        <taxon>Chelicerata</taxon>
        <taxon>Arachnida</taxon>
        <taxon>Acari</taxon>
        <taxon>Acariformes</taxon>
        <taxon>Sarcoptiformes</taxon>
        <taxon>Oribatida</taxon>
        <taxon>Brachypylina</taxon>
        <taxon>Oppioidea</taxon>
        <taxon>Oppiidae</taxon>
        <taxon>Medioppia</taxon>
    </lineage>
</organism>
<dbReference type="InterPro" id="IPR019410">
    <property type="entry name" value="Methyltransf_16"/>
</dbReference>
<evidence type="ECO:0000256" key="3">
    <source>
        <dbReference type="ARBA" id="ARBA00022691"/>
    </source>
</evidence>
<dbReference type="GO" id="GO:0005737">
    <property type="term" value="C:cytoplasm"/>
    <property type="evidence" value="ECO:0007669"/>
    <property type="project" value="TreeGrafter"/>
</dbReference>
<dbReference type="GO" id="GO:0032259">
    <property type="term" value="P:methylation"/>
    <property type="evidence" value="ECO:0007669"/>
    <property type="project" value="UniProtKB-KW"/>
</dbReference>
<dbReference type="SUPFAM" id="SSF53335">
    <property type="entry name" value="S-adenosyl-L-methionine-dependent methyltransferases"/>
    <property type="match status" value="1"/>
</dbReference>
<evidence type="ECO:0000313" key="6">
    <source>
        <dbReference type="Proteomes" id="UP000759131"/>
    </source>
</evidence>
<accession>A0A7R9PX75</accession>
<evidence type="ECO:0000256" key="2">
    <source>
        <dbReference type="ARBA" id="ARBA00022679"/>
    </source>
</evidence>
<reference evidence="5" key="1">
    <citation type="submission" date="2020-11" db="EMBL/GenBank/DDBJ databases">
        <authorList>
            <person name="Tran Van P."/>
        </authorList>
    </citation>
    <scope>NUCLEOTIDE SEQUENCE</scope>
</reference>
<dbReference type="Gene3D" id="3.40.50.150">
    <property type="entry name" value="Vaccinia Virus protein VP39"/>
    <property type="match status" value="1"/>
</dbReference>
<evidence type="ECO:0000256" key="1">
    <source>
        <dbReference type="ARBA" id="ARBA00022603"/>
    </source>
</evidence>
<dbReference type="EMBL" id="CAJPIZ010001542">
    <property type="protein sequence ID" value="CAG2103665.1"/>
    <property type="molecule type" value="Genomic_DNA"/>
</dbReference>
<name>A0A7R9PX75_9ACAR</name>
<dbReference type="PANTHER" id="PTHR14614:SF164">
    <property type="entry name" value="HISTONE-ARGININE METHYLTRANSFERASE METTL23"/>
    <property type="match status" value="1"/>
</dbReference>
<keyword evidence="3" id="KW-0949">S-adenosyl-L-methionine</keyword>
<gene>
    <name evidence="5" type="ORF">OSB1V03_LOCUS3692</name>
</gene>
<dbReference type="GO" id="GO:0008168">
    <property type="term" value="F:methyltransferase activity"/>
    <property type="evidence" value="ECO:0007669"/>
    <property type="project" value="UniProtKB-KW"/>
</dbReference>
<dbReference type="OrthoDB" id="407325at2759"/>
<dbReference type="CDD" id="cd02440">
    <property type="entry name" value="AdoMet_MTases"/>
    <property type="match status" value="1"/>
</dbReference>
<keyword evidence="6" id="KW-1185">Reference proteome</keyword>
<dbReference type="AlphaFoldDB" id="A0A7R9PX75"/>
<comment type="similarity">
    <text evidence="4">Belongs to the methyltransferase superfamily. METTL23 family.</text>
</comment>
<evidence type="ECO:0000313" key="5">
    <source>
        <dbReference type="EMBL" id="CAD7623235.1"/>
    </source>
</evidence>
<protein>
    <submittedName>
        <fullName evidence="5">Uncharacterized protein</fullName>
    </submittedName>
</protein>
<keyword evidence="2" id="KW-0808">Transferase</keyword>
<evidence type="ECO:0000256" key="4">
    <source>
        <dbReference type="ARBA" id="ARBA00043988"/>
    </source>
</evidence>
<sequence length="232" mass="26502">MQSNEAKSDSCRRFQFTSRQNDINFSININEKYSTSYGYHVWPSAPVLAQFVAHFREEFKDKNIVELGAGTGMVGIVAAKVGAQVVLTDSHQYPECLRLCRQNVDINGVKDNIVAIESLDWGQLDEHVLQMPAFDYILSSDCFYDQKDFEDILSSVSFLIDKHHKKGTIFYTTYQERNSDWSIECLLNKWGLKCDYICLDDFEANTGCIAGSDISSKHTIHLLKITKHLENH</sequence>
<dbReference type="Proteomes" id="UP000759131">
    <property type="component" value="Unassembled WGS sequence"/>
</dbReference>